<dbReference type="Proteomes" id="UP000026915">
    <property type="component" value="Chromosome 4"/>
</dbReference>
<reference evidence="1 2" key="1">
    <citation type="journal article" date="2013" name="Genome Biol.">
        <title>The genome sequence of the most widely cultivated cacao type and its use to identify candidate genes regulating pod color.</title>
        <authorList>
            <person name="Motamayor J.C."/>
            <person name="Mockaitis K."/>
            <person name="Schmutz J."/>
            <person name="Haiminen N."/>
            <person name="Iii D.L."/>
            <person name="Cornejo O."/>
            <person name="Findley S.D."/>
            <person name="Zheng P."/>
            <person name="Utro F."/>
            <person name="Royaert S."/>
            <person name="Saski C."/>
            <person name="Jenkins J."/>
            <person name="Podicheti R."/>
            <person name="Zhao M."/>
            <person name="Scheffler B.E."/>
            <person name="Stack J.C."/>
            <person name="Feltus F.A."/>
            <person name="Mustiga G.M."/>
            <person name="Amores F."/>
            <person name="Phillips W."/>
            <person name="Marelli J.P."/>
            <person name="May G.D."/>
            <person name="Shapiro H."/>
            <person name="Ma J."/>
            <person name="Bustamante C.D."/>
            <person name="Schnell R.J."/>
            <person name="Main D."/>
            <person name="Gilbert D."/>
            <person name="Parida L."/>
            <person name="Kuhn D.N."/>
        </authorList>
    </citation>
    <scope>NUCLEOTIDE SEQUENCE [LARGE SCALE GENOMIC DNA]</scope>
    <source>
        <strain evidence="2">cv. Matina 1-6</strain>
    </source>
</reference>
<proteinExistence type="predicted"/>
<dbReference type="AlphaFoldDB" id="A0A061EEU5"/>
<evidence type="ECO:0000313" key="1">
    <source>
        <dbReference type="EMBL" id="EOY03133.1"/>
    </source>
</evidence>
<sequence length="89" mass="10162">MIKPQVMWSYDVRHKLKVGNYKELLKRNSIMNLVKTGIKLCSYKKEVVSLKVDTCNDIEKGNPWSVNRAIKLGFVIQARKGKDLVAKVG</sequence>
<name>A0A061EEU5_THECC</name>
<dbReference type="HOGENOM" id="CLU_2459206_0_0_1"/>
<evidence type="ECO:0000313" key="2">
    <source>
        <dbReference type="Proteomes" id="UP000026915"/>
    </source>
</evidence>
<organism evidence="1 2">
    <name type="scientific">Theobroma cacao</name>
    <name type="common">Cacao</name>
    <name type="synonym">Cocoa</name>
    <dbReference type="NCBI Taxonomy" id="3641"/>
    <lineage>
        <taxon>Eukaryota</taxon>
        <taxon>Viridiplantae</taxon>
        <taxon>Streptophyta</taxon>
        <taxon>Embryophyta</taxon>
        <taxon>Tracheophyta</taxon>
        <taxon>Spermatophyta</taxon>
        <taxon>Magnoliopsida</taxon>
        <taxon>eudicotyledons</taxon>
        <taxon>Gunneridae</taxon>
        <taxon>Pentapetalae</taxon>
        <taxon>rosids</taxon>
        <taxon>malvids</taxon>
        <taxon>Malvales</taxon>
        <taxon>Malvaceae</taxon>
        <taxon>Byttnerioideae</taxon>
        <taxon>Theobroma</taxon>
    </lineage>
</organism>
<dbReference type="InParanoid" id="A0A061EEU5"/>
<accession>A0A061EEU5</accession>
<keyword evidence="2" id="KW-1185">Reference proteome</keyword>
<dbReference type="Gramene" id="EOY03133">
    <property type="protein sequence ID" value="EOY03133"/>
    <property type="gene ID" value="TCM_017670"/>
</dbReference>
<gene>
    <name evidence="1" type="ORF">TCM_017670</name>
</gene>
<protein>
    <submittedName>
        <fullName evidence="1">Uncharacterized protein</fullName>
    </submittedName>
</protein>
<dbReference type="EMBL" id="CM001882">
    <property type="protein sequence ID" value="EOY03133.1"/>
    <property type="molecule type" value="Genomic_DNA"/>
</dbReference>